<feature type="region of interest" description="Disordered" evidence="8">
    <location>
        <begin position="225"/>
        <end position="245"/>
    </location>
</feature>
<dbReference type="Pfam" id="PF00078">
    <property type="entry name" value="RVT_1"/>
    <property type="match status" value="1"/>
</dbReference>
<dbReference type="FunFam" id="3.30.70.270:FF:000063">
    <property type="entry name" value="Zinc knuckle domaincontaining protein"/>
    <property type="match status" value="1"/>
</dbReference>
<keyword evidence="4" id="KW-0540">Nuclease</keyword>
<dbReference type="Pfam" id="PF17917">
    <property type="entry name" value="RT_RNaseH"/>
    <property type="match status" value="1"/>
</dbReference>
<dbReference type="Gene3D" id="3.30.70.270">
    <property type="match status" value="2"/>
</dbReference>
<dbReference type="GO" id="GO:0016787">
    <property type="term" value="F:hydrolase activity"/>
    <property type="evidence" value="ECO:0007669"/>
    <property type="project" value="UniProtKB-KW"/>
</dbReference>
<feature type="domain" description="Reverse transcriptase" evidence="9">
    <location>
        <begin position="483"/>
        <end position="575"/>
    </location>
</feature>
<dbReference type="SUPFAM" id="SSF50630">
    <property type="entry name" value="Acid proteases"/>
    <property type="match status" value="1"/>
</dbReference>
<dbReference type="InterPro" id="IPR050951">
    <property type="entry name" value="Retrovirus_Pol_polyprotein"/>
</dbReference>
<dbReference type="InterPro" id="IPR043502">
    <property type="entry name" value="DNA/RNA_pol_sf"/>
</dbReference>
<dbReference type="Pfam" id="PF17921">
    <property type="entry name" value="Integrase_H2C2"/>
    <property type="match status" value="1"/>
</dbReference>
<proteinExistence type="predicted"/>
<dbReference type="CDD" id="cd01647">
    <property type="entry name" value="RT_LTR"/>
    <property type="match status" value="1"/>
</dbReference>
<organism evidence="12 13">
    <name type="scientific">Megalurothrips usitatus</name>
    <name type="common">bean blossom thrips</name>
    <dbReference type="NCBI Taxonomy" id="439358"/>
    <lineage>
        <taxon>Eukaryota</taxon>
        <taxon>Metazoa</taxon>
        <taxon>Ecdysozoa</taxon>
        <taxon>Arthropoda</taxon>
        <taxon>Hexapoda</taxon>
        <taxon>Insecta</taxon>
        <taxon>Pterygota</taxon>
        <taxon>Neoptera</taxon>
        <taxon>Paraneoptera</taxon>
        <taxon>Thysanoptera</taxon>
        <taxon>Terebrantia</taxon>
        <taxon>Thripoidea</taxon>
        <taxon>Thripidae</taxon>
        <taxon>Megalurothrips</taxon>
    </lineage>
</organism>
<dbReference type="PANTHER" id="PTHR37984:SF12">
    <property type="entry name" value="RIBONUCLEASE H"/>
    <property type="match status" value="1"/>
</dbReference>
<name>A0AAV7XVW5_9NEOP</name>
<dbReference type="GO" id="GO:0004519">
    <property type="term" value="F:endonuclease activity"/>
    <property type="evidence" value="ECO:0007669"/>
    <property type="project" value="UniProtKB-KW"/>
</dbReference>
<gene>
    <name evidence="12" type="ORF">ONE63_007346</name>
</gene>
<dbReference type="EMBL" id="JAPTSV010000004">
    <property type="protein sequence ID" value="KAJ1528979.1"/>
    <property type="molecule type" value="Genomic_DNA"/>
</dbReference>
<evidence type="ECO:0000256" key="2">
    <source>
        <dbReference type="ARBA" id="ARBA00022679"/>
    </source>
</evidence>
<dbReference type="InterPro" id="IPR036875">
    <property type="entry name" value="Znf_CCHC_sf"/>
</dbReference>
<evidence type="ECO:0000256" key="4">
    <source>
        <dbReference type="ARBA" id="ARBA00022722"/>
    </source>
</evidence>
<dbReference type="PANTHER" id="PTHR37984">
    <property type="entry name" value="PROTEIN CBG26694"/>
    <property type="match status" value="1"/>
</dbReference>
<keyword evidence="6" id="KW-0378">Hydrolase</keyword>
<comment type="caution">
    <text evidence="12">The sequence shown here is derived from an EMBL/GenBank/DDBJ whole genome shotgun (WGS) entry which is preliminary data.</text>
</comment>
<dbReference type="EC" id="2.7.7.49" evidence="1"/>
<dbReference type="InterPro" id="IPR041373">
    <property type="entry name" value="RT_RNaseH"/>
</dbReference>
<dbReference type="InterPro" id="IPR021109">
    <property type="entry name" value="Peptidase_aspartic_dom_sf"/>
</dbReference>
<dbReference type="InterPro" id="IPR041588">
    <property type="entry name" value="Integrase_H2C2"/>
</dbReference>
<keyword evidence="7" id="KW-0695">RNA-directed DNA polymerase</keyword>
<reference evidence="12" key="1">
    <citation type="submission" date="2022-12" db="EMBL/GenBank/DDBJ databases">
        <title>Chromosome-level genome assembly of the bean flower thrips Megalurothrips usitatus.</title>
        <authorList>
            <person name="Ma L."/>
            <person name="Liu Q."/>
            <person name="Li H."/>
            <person name="Cai W."/>
        </authorList>
    </citation>
    <scope>NUCLEOTIDE SEQUENCE</scope>
    <source>
        <strain evidence="12">Cailab_2022a</strain>
    </source>
</reference>
<evidence type="ECO:0000313" key="13">
    <source>
        <dbReference type="Proteomes" id="UP001075354"/>
    </source>
</evidence>
<dbReference type="FunFam" id="1.10.340.70:FF:000003">
    <property type="entry name" value="Protein CBG25708"/>
    <property type="match status" value="1"/>
</dbReference>
<dbReference type="Gene3D" id="3.10.10.10">
    <property type="entry name" value="HIV Type 1 Reverse Transcriptase, subunit A, domain 1"/>
    <property type="match status" value="1"/>
</dbReference>
<dbReference type="CDD" id="cd09274">
    <property type="entry name" value="RNase_HI_RT_Ty3"/>
    <property type="match status" value="1"/>
</dbReference>
<evidence type="ECO:0000259" key="10">
    <source>
        <dbReference type="Pfam" id="PF17917"/>
    </source>
</evidence>
<keyword evidence="5" id="KW-0255">Endonuclease</keyword>
<keyword evidence="3" id="KW-0548">Nucleotidyltransferase</keyword>
<evidence type="ECO:0000256" key="1">
    <source>
        <dbReference type="ARBA" id="ARBA00012493"/>
    </source>
</evidence>
<dbReference type="SUPFAM" id="SSF56672">
    <property type="entry name" value="DNA/RNA polymerases"/>
    <property type="match status" value="1"/>
</dbReference>
<protein>
    <recommendedName>
        <fullName evidence="1">RNA-directed DNA polymerase</fullName>
        <ecNumber evidence="1">2.7.7.49</ecNumber>
    </recommendedName>
</protein>
<dbReference type="GO" id="GO:0003964">
    <property type="term" value="F:RNA-directed DNA polymerase activity"/>
    <property type="evidence" value="ECO:0007669"/>
    <property type="project" value="UniProtKB-KW"/>
</dbReference>
<dbReference type="GO" id="GO:0003676">
    <property type="term" value="F:nucleic acid binding"/>
    <property type="evidence" value="ECO:0007669"/>
    <property type="project" value="InterPro"/>
</dbReference>
<dbReference type="InterPro" id="IPR043128">
    <property type="entry name" value="Rev_trsase/Diguanyl_cyclase"/>
</dbReference>
<keyword evidence="2" id="KW-0808">Transferase</keyword>
<dbReference type="InterPro" id="IPR000477">
    <property type="entry name" value="RT_dom"/>
</dbReference>
<dbReference type="GO" id="GO:0008270">
    <property type="term" value="F:zinc ion binding"/>
    <property type="evidence" value="ECO:0007669"/>
    <property type="project" value="InterPro"/>
</dbReference>
<evidence type="ECO:0000256" key="7">
    <source>
        <dbReference type="ARBA" id="ARBA00022918"/>
    </source>
</evidence>
<sequence>MAAPLRYDSKHPETWTSFLRRIKNYIASKGAIADGQRKGIILDALDDATLDRLDRWLVPINVDDAPFDYVMETPRVNMATPVNSTAQYIVFTARRQQSGESVLAFHEALSVLAATLGIADLGARDTLVMHQFIAGLADQSLQDRILDFPECSLGKAVDTAAQHEATLRSAAVLRADGVYRVGGPSAPMQCFFCAGPHVANNCKADRSKLFCTKCKTKGHVAEVCKGGPKKRPAGQPAKPKDGPKTVEGANFVAAANQGPPACNPVPAQVHAAPASTPCCAHAHIHDHEGLFFLSADAAVPPPDMVVVGVQGRELQFQLDNGAGRTMVSYDTYLRLPDYPPLRPIPTALRGWQQSMVIDVAWFCGVQVSYKGSCHTLPLLVARGDGPNLLGRNWFKPLGFAVVEVENVAQVQDGADILHLVRQYPAVSARGIGCYNAPPPPPVHVHVDPAKTPRYHSARAVKLPLIPKMEDQIDAYDESAHILAVNTIKGLHKVTRLPFGVKIAPVVFQRIMDGLFGGVDGVVVYQDNIHVRSASLAEHRRRLHVVLTKLSDAGFTVNAEKCTWLASELNVLGFKVSREGVHPREDKVDAIKRAPAPRNVAELQSWLGLVSFYERFFQGKSHVLEPLHRLLDAGSTWSWGPREQQALDAVKELISSDAVLVHYDLNKPVTVVTLSATERRYSQLDLEALAVMFAVRKFSRYLYGRKFLIVTDHKPLVSLFDPTSPIGDHLSPRMTRWALALSALDYRIVHRPGADIGHADFLSRLPLPSQGDQPMYPEPAGVFLLQAKTPDILTAESGKDLVIRDVMTWVNEGWPSVVPPEAAPYFQKRNSLSIHRGCLLQSDRVVVPESLRAQVLELVHAAHPGSVASKAIARSIVWWPKWCTDVEDIVRRCTACQLEAKMTPKKPYRPWPALERCRQRVHLDYAGPFLGHYFLVAVDAFSKWTVVKLMSSLSSAALIAHSKIQSG</sequence>
<dbReference type="Gene3D" id="1.10.340.70">
    <property type="match status" value="1"/>
</dbReference>
<evidence type="ECO:0000256" key="3">
    <source>
        <dbReference type="ARBA" id="ARBA00022695"/>
    </source>
</evidence>
<dbReference type="AlphaFoldDB" id="A0AAV7XVW5"/>
<feature type="domain" description="Integrase zinc-binding" evidence="11">
    <location>
        <begin position="846"/>
        <end position="897"/>
    </location>
</feature>
<dbReference type="Gene3D" id="4.10.60.10">
    <property type="entry name" value="Zinc finger, CCHC-type"/>
    <property type="match status" value="1"/>
</dbReference>
<evidence type="ECO:0000256" key="6">
    <source>
        <dbReference type="ARBA" id="ARBA00022801"/>
    </source>
</evidence>
<keyword evidence="13" id="KW-1185">Reference proteome</keyword>
<evidence type="ECO:0000259" key="11">
    <source>
        <dbReference type="Pfam" id="PF17921"/>
    </source>
</evidence>
<dbReference type="Gene3D" id="2.40.70.10">
    <property type="entry name" value="Acid Proteases"/>
    <property type="match status" value="1"/>
</dbReference>
<evidence type="ECO:0000313" key="12">
    <source>
        <dbReference type="EMBL" id="KAJ1528979.1"/>
    </source>
</evidence>
<dbReference type="SUPFAM" id="SSF57756">
    <property type="entry name" value="Retrovirus zinc finger-like domains"/>
    <property type="match status" value="1"/>
</dbReference>
<evidence type="ECO:0000256" key="5">
    <source>
        <dbReference type="ARBA" id="ARBA00022759"/>
    </source>
</evidence>
<evidence type="ECO:0000259" key="9">
    <source>
        <dbReference type="Pfam" id="PF00078"/>
    </source>
</evidence>
<evidence type="ECO:0000256" key="8">
    <source>
        <dbReference type="SAM" id="MobiDB-lite"/>
    </source>
</evidence>
<feature type="domain" description="Reverse transcriptase RNase H-like" evidence="10">
    <location>
        <begin position="672"/>
        <end position="741"/>
    </location>
</feature>
<accession>A0AAV7XVW5</accession>
<dbReference type="Proteomes" id="UP001075354">
    <property type="component" value="Chromosome 4"/>
</dbReference>